<feature type="compositionally biased region" description="Low complexity" evidence="1">
    <location>
        <begin position="8"/>
        <end position="35"/>
    </location>
</feature>
<dbReference type="AlphaFoldDB" id="A0A2V0PA88"/>
<sequence>MRLRALLLARGAGAPTAPSRALASSSSRAAAAADGGADEGYRPPPRAGPGPPARSVEQQSVPGSWPPRSPDAPADPADKAATGRSADAGAAQETVRTAAWRASEAMGSNYDAPSGEQPRAPGQFVSDAAEAIASKVLDAARALRRPGGEEGRDEYYREAARKLRRDMEDVEEEQPPKAGGSGGGGGGGGAGGKVGGGGGGAGEAQ</sequence>
<evidence type="ECO:0000313" key="3">
    <source>
        <dbReference type="Proteomes" id="UP000247498"/>
    </source>
</evidence>
<organism evidence="2 3">
    <name type="scientific">Raphidocelis subcapitata</name>
    <dbReference type="NCBI Taxonomy" id="307507"/>
    <lineage>
        <taxon>Eukaryota</taxon>
        <taxon>Viridiplantae</taxon>
        <taxon>Chlorophyta</taxon>
        <taxon>core chlorophytes</taxon>
        <taxon>Chlorophyceae</taxon>
        <taxon>CS clade</taxon>
        <taxon>Sphaeropleales</taxon>
        <taxon>Selenastraceae</taxon>
        <taxon>Raphidocelis</taxon>
    </lineage>
</organism>
<gene>
    <name evidence="2" type="ORF">Rsub_09627</name>
</gene>
<name>A0A2V0PA88_9CHLO</name>
<protein>
    <submittedName>
        <fullName evidence="2">Uncharacterized protein</fullName>
    </submittedName>
</protein>
<keyword evidence="3" id="KW-1185">Reference proteome</keyword>
<dbReference type="EMBL" id="BDRX01000086">
    <property type="protein sequence ID" value="GBF96771.1"/>
    <property type="molecule type" value="Genomic_DNA"/>
</dbReference>
<feature type="region of interest" description="Disordered" evidence="1">
    <location>
        <begin position="8"/>
        <end position="122"/>
    </location>
</feature>
<dbReference type="Proteomes" id="UP000247498">
    <property type="component" value="Unassembled WGS sequence"/>
</dbReference>
<feature type="compositionally biased region" description="Low complexity" evidence="1">
    <location>
        <begin position="71"/>
        <end position="91"/>
    </location>
</feature>
<feature type="compositionally biased region" description="Pro residues" evidence="1">
    <location>
        <begin position="42"/>
        <end position="52"/>
    </location>
</feature>
<accession>A0A2V0PA88</accession>
<evidence type="ECO:0000313" key="2">
    <source>
        <dbReference type="EMBL" id="GBF96771.1"/>
    </source>
</evidence>
<dbReference type="InParanoid" id="A0A2V0PA88"/>
<feature type="compositionally biased region" description="Gly residues" evidence="1">
    <location>
        <begin position="179"/>
        <end position="205"/>
    </location>
</feature>
<comment type="caution">
    <text evidence="2">The sequence shown here is derived from an EMBL/GenBank/DDBJ whole genome shotgun (WGS) entry which is preliminary data.</text>
</comment>
<evidence type="ECO:0000256" key="1">
    <source>
        <dbReference type="SAM" id="MobiDB-lite"/>
    </source>
</evidence>
<reference evidence="2 3" key="1">
    <citation type="journal article" date="2018" name="Sci. Rep.">
        <title>Raphidocelis subcapitata (=Pseudokirchneriella subcapitata) provides an insight into genome evolution and environmental adaptations in the Sphaeropleales.</title>
        <authorList>
            <person name="Suzuki S."/>
            <person name="Yamaguchi H."/>
            <person name="Nakajima N."/>
            <person name="Kawachi M."/>
        </authorList>
    </citation>
    <scope>NUCLEOTIDE SEQUENCE [LARGE SCALE GENOMIC DNA]</scope>
    <source>
        <strain evidence="2 3">NIES-35</strain>
    </source>
</reference>
<feature type="region of interest" description="Disordered" evidence="1">
    <location>
        <begin position="164"/>
        <end position="205"/>
    </location>
</feature>
<proteinExistence type="predicted"/>